<sequence>MIKPTSSFKDNLALLPAIDGVAAIEVLDASGAVVDTIPNQPGKKGSVAVYQYLHQTFGSLNADAATHGMAVFAEHTADAEARPGAHPNIDRLMVIANGGAPLTVRIIAE</sequence>
<evidence type="ECO:0000313" key="2">
    <source>
        <dbReference type="Proteomes" id="UP000238392"/>
    </source>
</evidence>
<dbReference type="PIRSF" id="PIRSF019302">
    <property type="entry name" value="UCP019302"/>
    <property type="match status" value="1"/>
</dbReference>
<evidence type="ECO:0008006" key="3">
    <source>
        <dbReference type="Google" id="ProtNLM"/>
    </source>
</evidence>
<comment type="caution">
    <text evidence="1">The sequence shown here is derived from an EMBL/GenBank/DDBJ whole genome shotgun (WGS) entry which is preliminary data.</text>
</comment>
<reference evidence="1 2" key="1">
    <citation type="submission" date="2018-03" db="EMBL/GenBank/DDBJ databases">
        <title>Genomic Encyclopedia of Archaeal and Bacterial Type Strains, Phase II (KMG-II): from individual species to whole genera.</title>
        <authorList>
            <person name="Goeker M."/>
        </authorList>
    </citation>
    <scope>NUCLEOTIDE SEQUENCE [LARGE SCALE GENOMIC DNA]</scope>
    <source>
        <strain evidence="1 2">DSM 100212</strain>
    </source>
</reference>
<proteinExistence type="predicted"/>
<evidence type="ECO:0000313" key="1">
    <source>
        <dbReference type="EMBL" id="PRY84046.1"/>
    </source>
</evidence>
<dbReference type="RefSeq" id="WP_106268572.1">
    <property type="nucleotide sequence ID" value="NZ_PVTQ01000027.1"/>
</dbReference>
<gene>
    <name evidence="1" type="ORF">CLV74_12718</name>
</gene>
<dbReference type="AlphaFoldDB" id="A0A2T0WBP3"/>
<dbReference type="Proteomes" id="UP000238392">
    <property type="component" value="Unassembled WGS sequence"/>
</dbReference>
<dbReference type="EMBL" id="PVTQ01000027">
    <property type="protein sequence ID" value="PRY84046.1"/>
    <property type="molecule type" value="Genomic_DNA"/>
</dbReference>
<keyword evidence="2" id="KW-1185">Reference proteome</keyword>
<name>A0A2T0WBP3_9RHOB</name>
<dbReference type="InterPro" id="IPR016755">
    <property type="entry name" value="UCP019302"/>
</dbReference>
<accession>A0A2T0WBP3</accession>
<dbReference type="OrthoDB" id="7596112at2"/>
<protein>
    <recommendedName>
        <fullName evidence="3">DUF2322 family protein</fullName>
    </recommendedName>
</protein>
<organism evidence="1 2">
    <name type="scientific">Donghicola tyrosinivorans</name>
    <dbReference type="NCBI Taxonomy" id="1652492"/>
    <lineage>
        <taxon>Bacteria</taxon>
        <taxon>Pseudomonadati</taxon>
        <taxon>Pseudomonadota</taxon>
        <taxon>Alphaproteobacteria</taxon>
        <taxon>Rhodobacterales</taxon>
        <taxon>Roseobacteraceae</taxon>
        <taxon>Donghicola</taxon>
    </lineage>
</organism>
<dbReference type="Pfam" id="PF10084">
    <property type="entry name" value="DUF2322"/>
    <property type="match status" value="1"/>
</dbReference>